<dbReference type="EMBL" id="BMVO01000005">
    <property type="protein sequence ID" value="GHA98830.1"/>
    <property type="molecule type" value="Genomic_DNA"/>
</dbReference>
<accession>A0ABQ3DQN4</accession>
<sequence length="228" mass="25962">MHTDRPALLPIQVPPRLGETTDSYIRRLARANHLKPSYLHRFLCGPPFWFGKPSLSRLAAVSGRPRHSLERALADVASPRRRNKPNVRYPSTVPLADRPDLALHIRETAQSGTATIRDLSRRHQLPSQTIRTILEMPAPSTYRTRRGPTTGQPARRPAPAINDSTRTLIDAMLAQRLDLREIWNRLMDDHDVSVSYSSINVYFRSRPHVERHAIPHQQRQLPRASVGP</sequence>
<evidence type="ECO:0000313" key="2">
    <source>
        <dbReference type="EMBL" id="GHA98830.1"/>
    </source>
</evidence>
<proteinExistence type="predicted"/>
<dbReference type="Proteomes" id="UP000599437">
    <property type="component" value="Unassembled WGS sequence"/>
</dbReference>
<evidence type="ECO:0000256" key="1">
    <source>
        <dbReference type="SAM" id="MobiDB-lite"/>
    </source>
</evidence>
<keyword evidence="3" id="KW-1185">Reference proteome</keyword>
<protein>
    <recommendedName>
        <fullName evidence="4">Transposase</fullName>
    </recommendedName>
</protein>
<reference evidence="3" key="1">
    <citation type="journal article" date="2019" name="Int. J. Syst. Evol. Microbiol.">
        <title>The Global Catalogue of Microorganisms (GCM) 10K type strain sequencing project: providing services to taxonomists for standard genome sequencing and annotation.</title>
        <authorList>
            <consortium name="The Broad Institute Genomics Platform"/>
            <consortium name="The Broad Institute Genome Sequencing Center for Infectious Disease"/>
            <person name="Wu L."/>
            <person name="Ma J."/>
        </authorList>
    </citation>
    <scope>NUCLEOTIDE SEQUENCE [LARGE SCALE GENOMIC DNA]</scope>
    <source>
        <strain evidence="3">JCM 4737</strain>
    </source>
</reference>
<evidence type="ECO:0000313" key="3">
    <source>
        <dbReference type="Proteomes" id="UP000599437"/>
    </source>
</evidence>
<organism evidence="2 3">
    <name type="scientific">Streptomyces chryseus</name>
    <dbReference type="NCBI Taxonomy" id="68186"/>
    <lineage>
        <taxon>Bacteria</taxon>
        <taxon>Bacillati</taxon>
        <taxon>Actinomycetota</taxon>
        <taxon>Actinomycetes</taxon>
        <taxon>Kitasatosporales</taxon>
        <taxon>Streptomycetaceae</taxon>
        <taxon>Streptomyces</taxon>
    </lineage>
</organism>
<comment type="caution">
    <text evidence="2">The sequence shown here is derived from an EMBL/GenBank/DDBJ whole genome shotgun (WGS) entry which is preliminary data.</text>
</comment>
<gene>
    <name evidence="2" type="ORF">GCM10010346_21940</name>
</gene>
<dbReference type="RefSeq" id="WP_138893959.1">
    <property type="nucleotide sequence ID" value="NZ_BMVO01000005.1"/>
</dbReference>
<name>A0ABQ3DQN4_9ACTN</name>
<evidence type="ECO:0008006" key="4">
    <source>
        <dbReference type="Google" id="ProtNLM"/>
    </source>
</evidence>
<feature type="region of interest" description="Disordered" evidence="1">
    <location>
        <begin position="140"/>
        <end position="161"/>
    </location>
</feature>